<evidence type="ECO:0000256" key="2">
    <source>
        <dbReference type="ARBA" id="ARBA00022692"/>
    </source>
</evidence>
<dbReference type="PANTHER" id="PTHR46895:SF7">
    <property type="entry name" value="G-PROTEIN COUPLED RECEPTORS FAMILY 1 PROFILE DOMAIN-CONTAINING PROTEIN"/>
    <property type="match status" value="1"/>
</dbReference>
<name>A0A0B1TAH5_OESDE</name>
<evidence type="ECO:0000256" key="3">
    <source>
        <dbReference type="ARBA" id="ARBA00022989"/>
    </source>
</evidence>
<dbReference type="InterPro" id="IPR017452">
    <property type="entry name" value="GPCR_Rhodpsn_7TM"/>
</dbReference>
<feature type="transmembrane region" description="Helical" evidence="5">
    <location>
        <begin position="58"/>
        <end position="79"/>
    </location>
</feature>
<dbReference type="GO" id="GO:0004930">
    <property type="term" value="F:G protein-coupled receptor activity"/>
    <property type="evidence" value="ECO:0007669"/>
    <property type="project" value="InterPro"/>
</dbReference>
<keyword evidence="3 5" id="KW-1133">Transmembrane helix</keyword>
<dbReference type="PANTHER" id="PTHR46895">
    <property type="entry name" value="PROTEIN CBG20548-RELATED"/>
    <property type="match status" value="1"/>
</dbReference>
<dbReference type="GO" id="GO:0016020">
    <property type="term" value="C:membrane"/>
    <property type="evidence" value="ECO:0007669"/>
    <property type="project" value="UniProtKB-SubCell"/>
</dbReference>
<dbReference type="SUPFAM" id="SSF81321">
    <property type="entry name" value="Family A G protein-coupled receptor-like"/>
    <property type="match status" value="1"/>
</dbReference>
<dbReference type="PRINTS" id="PR00237">
    <property type="entry name" value="GPCRRHODOPSN"/>
</dbReference>
<feature type="transmembrane region" description="Helical" evidence="5">
    <location>
        <begin position="174"/>
        <end position="192"/>
    </location>
</feature>
<evidence type="ECO:0000256" key="1">
    <source>
        <dbReference type="ARBA" id="ARBA00004370"/>
    </source>
</evidence>
<keyword evidence="4 5" id="KW-0472">Membrane</keyword>
<feature type="domain" description="G-protein coupled receptors family 1 profile" evidence="6">
    <location>
        <begin position="70"/>
        <end position="325"/>
    </location>
</feature>
<dbReference type="InterPro" id="IPR000276">
    <property type="entry name" value="GPCR_Rhodpsn"/>
</dbReference>
<evidence type="ECO:0000259" key="6">
    <source>
        <dbReference type="PROSITE" id="PS50262"/>
    </source>
</evidence>
<dbReference type="Pfam" id="PF00001">
    <property type="entry name" value="7tm_1"/>
    <property type="match status" value="1"/>
</dbReference>
<sequence>MNCDVTIQSRAENKDQIQEEFENECDTTEYALFPGGEDEALFAVVDVGFYVVFGGPKLLFPVQFLVAVIGNSLTMSVLLSAHMKNRANHLLAFLALCDILVFVMMFPHYLSSLDFFANNVQFRQVHFHTKVHFGALSNWFSAAAIWFVLAVSVERLLIIKFPFRSLDSYNSRQILFVSVCILVGTFILTSYHHVSHTCLTFEVCSGTQVIGLCYENARDNWGRRPNPTSELTKRWIISSVFINAAFAVLLPVFAVAVLNISLVKLLKKRNTQELLVHTVSANPSAMQDQERKMTHTVLAIITCFSLTQGPSAIVFLLLKLHEPSR</sequence>
<dbReference type="AlphaFoldDB" id="A0A0B1TAH5"/>
<dbReference type="Proteomes" id="UP000053660">
    <property type="component" value="Unassembled WGS sequence"/>
</dbReference>
<feature type="transmembrane region" description="Helical" evidence="5">
    <location>
        <begin position="235"/>
        <end position="260"/>
    </location>
</feature>
<dbReference type="OrthoDB" id="9990906at2759"/>
<dbReference type="PROSITE" id="PS50262">
    <property type="entry name" value="G_PROTEIN_RECEP_F1_2"/>
    <property type="match status" value="1"/>
</dbReference>
<organism evidence="7 8">
    <name type="scientific">Oesophagostomum dentatum</name>
    <name type="common">Nodular worm</name>
    <dbReference type="NCBI Taxonomy" id="61180"/>
    <lineage>
        <taxon>Eukaryota</taxon>
        <taxon>Metazoa</taxon>
        <taxon>Ecdysozoa</taxon>
        <taxon>Nematoda</taxon>
        <taxon>Chromadorea</taxon>
        <taxon>Rhabditida</taxon>
        <taxon>Rhabditina</taxon>
        <taxon>Rhabditomorpha</taxon>
        <taxon>Strongyloidea</taxon>
        <taxon>Strongylidae</taxon>
        <taxon>Oesophagostomum</taxon>
    </lineage>
</organism>
<comment type="subcellular location">
    <subcellularLocation>
        <location evidence="1">Membrane</location>
    </subcellularLocation>
</comment>
<feature type="transmembrane region" description="Helical" evidence="5">
    <location>
        <begin position="131"/>
        <end position="153"/>
    </location>
</feature>
<evidence type="ECO:0000256" key="4">
    <source>
        <dbReference type="ARBA" id="ARBA00023136"/>
    </source>
</evidence>
<keyword evidence="2 5" id="KW-0812">Transmembrane</keyword>
<dbReference type="Gene3D" id="1.20.1070.10">
    <property type="entry name" value="Rhodopsin 7-helix transmembrane proteins"/>
    <property type="match status" value="1"/>
</dbReference>
<dbReference type="EMBL" id="KN551108">
    <property type="protein sequence ID" value="KHJ92817.1"/>
    <property type="molecule type" value="Genomic_DNA"/>
</dbReference>
<proteinExistence type="predicted"/>
<evidence type="ECO:0000313" key="8">
    <source>
        <dbReference type="Proteomes" id="UP000053660"/>
    </source>
</evidence>
<keyword evidence="7" id="KW-0675">Receptor</keyword>
<feature type="transmembrane region" description="Helical" evidence="5">
    <location>
        <begin position="91"/>
        <end position="111"/>
    </location>
</feature>
<feature type="transmembrane region" description="Helical" evidence="5">
    <location>
        <begin position="296"/>
        <end position="318"/>
    </location>
</feature>
<protein>
    <submittedName>
        <fullName evidence="7">7 transmembrane receptor</fullName>
    </submittedName>
</protein>
<keyword evidence="8" id="KW-1185">Reference proteome</keyword>
<reference evidence="7 8" key="1">
    <citation type="submission" date="2014-03" db="EMBL/GenBank/DDBJ databases">
        <title>Draft genome of the hookworm Oesophagostomum dentatum.</title>
        <authorList>
            <person name="Mitreva M."/>
        </authorList>
    </citation>
    <scope>NUCLEOTIDE SEQUENCE [LARGE SCALE GENOMIC DNA]</scope>
    <source>
        <strain evidence="7 8">OD-Hann</strain>
    </source>
</reference>
<accession>A0A0B1TAH5</accession>
<evidence type="ECO:0000313" key="7">
    <source>
        <dbReference type="EMBL" id="KHJ92817.1"/>
    </source>
</evidence>
<gene>
    <name evidence="7" type="ORF">OESDEN_07285</name>
</gene>
<evidence type="ECO:0000256" key="5">
    <source>
        <dbReference type="SAM" id="Phobius"/>
    </source>
</evidence>
<dbReference type="CDD" id="cd14978">
    <property type="entry name" value="7tmA_FMRFamide_R-like"/>
    <property type="match status" value="1"/>
</dbReference>